<name>A0ABD2N9C6_9CUCU</name>
<sequence length="137" mass="15420">MDGQERGVYIDNFPQKHNGDHRDESHSTDSYKLKPQWVVDYGANMGAVDKTDMLLSSTECIRESSKSGGGERSAEDTPMHFPSLLPETSKEKHPARVCINCSKHKNEKTAGIGARFVTYHSLCVVPCFEQFHTLKNY</sequence>
<keyword evidence="3" id="KW-1185">Reference proteome</keyword>
<feature type="region of interest" description="Disordered" evidence="1">
    <location>
        <begin position="1"/>
        <end position="29"/>
    </location>
</feature>
<gene>
    <name evidence="2" type="ORF">HHI36_019866</name>
</gene>
<feature type="region of interest" description="Disordered" evidence="1">
    <location>
        <begin position="60"/>
        <end position="89"/>
    </location>
</feature>
<protein>
    <submittedName>
        <fullName evidence="2">Uncharacterized protein</fullName>
    </submittedName>
</protein>
<comment type="caution">
    <text evidence="2">The sequence shown here is derived from an EMBL/GenBank/DDBJ whole genome shotgun (WGS) entry which is preliminary data.</text>
</comment>
<evidence type="ECO:0000313" key="3">
    <source>
        <dbReference type="Proteomes" id="UP001516400"/>
    </source>
</evidence>
<organism evidence="2 3">
    <name type="scientific">Cryptolaemus montrouzieri</name>
    <dbReference type="NCBI Taxonomy" id="559131"/>
    <lineage>
        <taxon>Eukaryota</taxon>
        <taxon>Metazoa</taxon>
        <taxon>Ecdysozoa</taxon>
        <taxon>Arthropoda</taxon>
        <taxon>Hexapoda</taxon>
        <taxon>Insecta</taxon>
        <taxon>Pterygota</taxon>
        <taxon>Neoptera</taxon>
        <taxon>Endopterygota</taxon>
        <taxon>Coleoptera</taxon>
        <taxon>Polyphaga</taxon>
        <taxon>Cucujiformia</taxon>
        <taxon>Coccinelloidea</taxon>
        <taxon>Coccinellidae</taxon>
        <taxon>Scymninae</taxon>
        <taxon>Scymnini</taxon>
        <taxon>Cryptolaemus</taxon>
    </lineage>
</organism>
<proteinExistence type="predicted"/>
<evidence type="ECO:0000313" key="2">
    <source>
        <dbReference type="EMBL" id="KAL3275095.1"/>
    </source>
</evidence>
<dbReference type="Proteomes" id="UP001516400">
    <property type="component" value="Unassembled WGS sequence"/>
</dbReference>
<reference evidence="2 3" key="1">
    <citation type="journal article" date="2021" name="BMC Biol.">
        <title>Horizontally acquired antibacterial genes associated with adaptive radiation of ladybird beetles.</title>
        <authorList>
            <person name="Li H.S."/>
            <person name="Tang X.F."/>
            <person name="Huang Y.H."/>
            <person name="Xu Z.Y."/>
            <person name="Chen M.L."/>
            <person name="Du X.Y."/>
            <person name="Qiu B.Y."/>
            <person name="Chen P.T."/>
            <person name="Zhang W."/>
            <person name="Slipinski A."/>
            <person name="Escalona H.E."/>
            <person name="Waterhouse R.M."/>
            <person name="Zwick A."/>
            <person name="Pang H."/>
        </authorList>
    </citation>
    <scope>NUCLEOTIDE SEQUENCE [LARGE SCALE GENOMIC DNA]</scope>
    <source>
        <strain evidence="2">SYSU2018</strain>
    </source>
</reference>
<accession>A0ABD2N9C6</accession>
<dbReference type="EMBL" id="JABFTP020000083">
    <property type="protein sequence ID" value="KAL3275095.1"/>
    <property type="molecule type" value="Genomic_DNA"/>
</dbReference>
<dbReference type="AlphaFoldDB" id="A0ABD2N9C6"/>
<evidence type="ECO:0000256" key="1">
    <source>
        <dbReference type="SAM" id="MobiDB-lite"/>
    </source>
</evidence>
<feature type="compositionally biased region" description="Basic and acidic residues" evidence="1">
    <location>
        <begin position="17"/>
        <end position="29"/>
    </location>
</feature>